<gene>
    <name evidence="1" type="ORF">E2C01_038335</name>
</gene>
<accession>A0A5B7FGJ6</accession>
<organism evidence="1 2">
    <name type="scientific">Portunus trituberculatus</name>
    <name type="common">Swimming crab</name>
    <name type="synonym">Neptunus trituberculatus</name>
    <dbReference type="NCBI Taxonomy" id="210409"/>
    <lineage>
        <taxon>Eukaryota</taxon>
        <taxon>Metazoa</taxon>
        <taxon>Ecdysozoa</taxon>
        <taxon>Arthropoda</taxon>
        <taxon>Crustacea</taxon>
        <taxon>Multicrustacea</taxon>
        <taxon>Malacostraca</taxon>
        <taxon>Eumalacostraca</taxon>
        <taxon>Eucarida</taxon>
        <taxon>Decapoda</taxon>
        <taxon>Pleocyemata</taxon>
        <taxon>Brachyura</taxon>
        <taxon>Eubrachyura</taxon>
        <taxon>Portunoidea</taxon>
        <taxon>Portunidae</taxon>
        <taxon>Portuninae</taxon>
        <taxon>Portunus</taxon>
    </lineage>
</organism>
<dbReference type="EMBL" id="VSRR010006383">
    <property type="protein sequence ID" value="MPC44657.1"/>
    <property type="molecule type" value="Genomic_DNA"/>
</dbReference>
<proteinExistence type="predicted"/>
<evidence type="ECO:0000313" key="1">
    <source>
        <dbReference type="EMBL" id="MPC44657.1"/>
    </source>
</evidence>
<protein>
    <submittedName>
        <fullName evidence="1">Uncharacterized protein</fullName>
    </submittedName>
</protein>
<name>A0A5B7FGJ6_PORTR</name>
<keyword evidence="2" id="KW-1185">Reference proteome</keyword>
<sequence>MTAVTVHLFLSSSSPSSSGASRCIAAGTWRSGENEEEEEEGESVVVVERKIEGVCSREGGTEAANIDSLSASTSNVHVHAYIPFG</sequence>
<dbReference type="Proteomes" id="UP000324222">
    <property type="component" value="Unassembled WGS sequence"/>
</dbReference>
<reference evidence="1 2" key="1">
    <citation type="submission" date="2019-05" db="EMBL/GenBank/DDBJ databases">
        <title>Another draft genome of Portunus trituberculatus and its Hox gene families provides insights of decapod evolution.</title>
        <authorList>
            <person name="Jeong J.-H."/>
            <person name="Song I."/>
            <person name="Kim S."/>
            <person name="Choi T."/>
            <person name="Kim D."/>
            <person name="Ryu S."/>
            <person name="Kim W."/>
        </authorList>
    </citation>
    <scope>NUCLEOTIDE SEQUENCE [LARGE SCALE GENOMIC DNA]</scope>
    <source>
        <tissue evidence="1">Muscle</tissue>
    </source>
</reference>
<dbReference type="AlphaFoldDB" id="A0A5B7FGJ6"/>
<evidence type="ECO:0000313" key="2">
    <source>
        <dbReference type="Proteomes" id="UP000324222"/>
    </source>
</evidence>
<comment type="caution">
    <text evidence="1">The sequence shown here is derived from an EMBL/GenBank/DDBJ whole genome shotgun (WGS) entry which is preliminary data.</text>
</comment>